<accession>A0A328PD40</accession>
<feature type="domain" description="Aspartate/glutamate/uridylate kinase" evidence="1">
    <location>
        <begin position="1"/>
        <end position="180"/>
    </location>
</feature>
<evidence type="ECO:0000259" key="1">
    <source>
        <dbReference type="Pfam" id="PF00696"/>
    </source>
</evidence>
<evidence type="ECO:0000313" key="2">
    <source>
        <dbReference type="EMBL" id="RAO79141.1"/>
    </source>
</evidence>
<dbReference type="EMBL" id="QLOE01000004">
    <property type="protein sequence ID" value="RAO79141.1"/>
    <property type="molecule type" value="Genomic_DNA"/>
</dbReference>
<dbReference type="OrthoDB" id="50461at2157"/>
<evidence type="ECO:0000313" key="3">
    <source>
        <dbReference type="Proteomes" id="UP000249782"/>
    </source>
</evidence>
<organism evidence="2 3">
    <name type="scientific">Methanothermobacter tenebrarum</name>
    <dbReference type="NCBI Taxonomy" id="680118"/>
    <lineage>
        <taxon>Archaea</taxon>
        <taxon>Methanobacteriati</taxon>
        <taxon>Methanobacteriota</taxon>
        <taxon>Methanomada group</taxon>
        <taxon>Methanobacteria</taxon>
        <taxon>Methanobacteriales</taxon>
        <taxon>Methanobacteriaceae</taxon>
        <taxon>Methanothermobacter</taxon>
    </lineage>
</organism>
<reference evidence="2 3" key="1">
    <citation type="submission" date="2018-06" db="EMBL/GenBank/DDBJ databases">
        <title>Draft genome sequence of hyperthermophilic methanogen Methanothermobacter tenebrarum sp. MCM-B 1447.</title>
        <authorList>
            <person name="Pore S.D."/>
            <person name="Dagar S."/>
            <person name="Dhakephalkar P.K."/>
        </authorList>
    </citation>
    <scope>NUCLEOTIDE SEQUENCE [LARGE SCALE GENOMIC DNA]</scope>
    <source>
        <strain evidence="2 3">MCM B 1447</strain>
    </source>
</reference>
<proteinExistence type="predicted"/>
<dbReference type="PIRSF" id="PIRSF004857">
    <property type="entry name" value="Kin_aa_kin"/>
    <property type="match status" value="1"/>
</dbReference>
<dbReference type="RefSeq" id="WP_112093828.1">
    <property type="nucleotide sequence ID" value="NZ_QLOE01000004.1"/>
</dbReference>
<dbReference type="InterPro" id="IPR011375">
    <property type="entry name" value="MfnE"/>
</dbReference>
<gene>
    <name evidence="2" type="ORF">DPC56_04250</name>
</gene>
<dbReference type="Pfam" id="PF00696">
    <property type="entry name" value="AA_kinase"/>
    <property type="match status" value="1"/>
</dbReference>
<protein>
    <submittedName>
        <fullName evidence="2">Delta 1-pyrroline-5-carboxylate synthetase</fullName>
    </submittedName>
</protein>
<dbReference type="Gene3D" id="3.40.1160.10">
    <property type="entry name" value="Acetylglutamate kinase-like"/>
    <property type="match status" value="1"/>
</dbReference>
<sequence length="214" mass="23977">MKWVVKIGGSLFPHHAKKLLKNLLGEDVIIITGGGEFANKIRKYDHELGFSDTANHEAAILSMDIMGILLADLVKGAETTHTIKRAKKIKKDGKIPVLLPSRILHYLDPLKHSWKVTSDSIAFYISKLINAKLLIATDVDGIYTTDPTKREAKLINEITAKRLLTFGETSVDEELPKLLLKYKSDCYIANGKHPQRILSIIKSTETTYTRIRGD</sequence>
<dbReference type="InterPro" id="IPR001048">
    <property type="entry name" value="Asp/Glu/Uridylate_kinase"/>
</dbReference>
<dbReference type="Proteomes" id="UP000249782">
    <property type="component" value="Unassembled WGS sequence"/>
</dbReference>
<name>A0A328PD40_9EURY</name>
<dbReference type="CDD" id="cd04240">
    <property type="entry name" value="AAK_UC"/>
    <property type="match status" value="1"/>
</dbReference>
<dbReference type="InterPro" id="IPR036393">
    <property type="entry name" value="AceGlu_kinase-like_sf"/>
</dbReference>
<comment type="caution">
    <text evidence="2">The sequence shown here is derived from an EMBL/GenBank/DDBJ whole genome shotgun (WGS) entry which is preliminary data.</text>
</comment>
<dbReference type="AlphaFoldDB" id="A0A328PD40"/>
<dbReference type="SUPFAM" id="SSF53633">
    <property type="entry name" value="Carbamate kinase-like"/>
    <property type="match status" value="1"/>
</dbReference>
<keyword evidence="3" id="KW-1185">Reference proteome</keyword>